<evidence type="ECO:0000256" key="1">
    <source>
        <dbReference type="ARBA" id="ARBA00004167"/>
    </source>
</evidence>
<gene>
    <name evidence="9" type="ORF">RP75_23470</name>
</gene>
<organism evidence="9 10">
    <name type="scientific">Agrobacterium arsenijevicii</name>
    <dbReference type="NCBI Taxonomy" id="1585697"/>
    <lineage>
        <taxon>Bacteria</taxon>
        <taxon>Pseudomonadati</taxon>
        <taxon>Pseudomonadota</taxon>
        <taxon>Alphaproteobacteria</taxon>
        <taxon>Hyphomicrobiales</taxon>
        <taxon>Rhizobiaceae</taxon>
        <taxon>Rhizobium/Agrobacterium group</taxon>
        <taxon>Agrobacterium</taxon>
    </lineage>
</organism>
<accession>A0ABR5D1J7</accession>
<evidence type="ECO:0000256" key="8">
    <source>
        <dbReference type="SAM" id="Phobius"/>
    </source>
</evidence>
<evidence type="ECO:0000256" key="4">
    <source>
        <dbReference type="ARBA" id="ARBA00022989"/>
    </source>
</evidence>
<dbReference type="Gene3D" id="2.40.128.260">
    <property type="entry name" value="Type IV secretion system, VirB10/TraB/TrbI"/>
    <property type="match status" value="1"/>
</dbReference>
<comment type="similarity">
    <text evidence="2">Belongs to the TrbI/VirB10 family.</text>
</comment>
<evidence type="ECO:0000256" key="7">
    <source>
        <dbReference type="SAM" id="MobiDB-lite"/>
    </source>
</evidence>
<name>A0ABR5D1J7_9HYPH</name>
<evidence type="ECO:0000313" key="9">
    <source>
        <dbReference type="EMBL" id="KJF70938.1"/>
    </source>
</evidence>
<keyword evidence="3 8" id="KW-0812">Transmembrane</keyword>
<dbReference type="Proteomes" id="UP000032564">
    <property type="component" value="Unassembled WGS sequence"/>
</dbReference>
<feature type="region of interest" description="Disordered" evidence="7">
    <location>
        <begin position="1"/>
        <end position="41"/>
    </location>
</feature>
<dbReference type="InterPro" id="IPR005498">
    <property type="entry name" value="T4SS_VirB10/TraB/TrbI"/>
</dbReference>
<feature type="transmembrane region" description="Helical" evidence="8">
    <location>
        <begin position="45"/>
        <end position="64"/>
    </location>
</feature>
<keyword evidence="5 8" id="KW-0472">Membrane</keyword>
<dbReference type="Pfam" id="PF03743">
    <property type="entry name" value="TrbI"/>
    <property type="match status" value="1"/>
</dbReference>
<evidence type="ECO:0000256" key="3">
    <source>
        <dbReference type="ARBA" id="ARBA00022692"/>
    </source>
</evidence>
<evidence type="ECO:0000313" key="10">
    <source>
        <dbReference type="Proteomes" id="UP000032564"/>
    </source>
</evidence>
<comment type="subcellular location">
    <subcellularLocation>
        <location evidence="1">Membrane</location>
        <topology evidence="1">Single-pass membrane protein</topology>
    </subcellularLocation>
</comment>
<geneLocation type="plasmid" evidence="9">
    <name>pTi</name>
</geneLocation>
<evidence type="ECO:0008006" key="11">
    <source>
        <dbReference type="Google" id="ProtNLM"/>
    </source>
</evidence>
<dbReference type="RefSeq" id="WP_045022970.1">
    <property type="nucleotide sequence ID" value="NZ_CP166109.1"/>
</dbReference>
<reference evidence="9 10" key="1">
    <citation type="submission" date="2014-12" db="EMBL/GenBank/DDBJ databases">
        <authorList>
            <person name="Kuzmanovic N."/>
            <person name="Pulawska J."/>
            <person name="Obradovic A."/>
        </authorList>
    </citation>
    <scope>NUCLEOTIDE SEQUENCE [LARGE SCALE GENOMIC DNA]</scope>
    <source>
        <strain evidence="9 10">KFB 330</strain>
        <plasmid evidence="9">pTi</plasmid>
    </source>
</reference>
<comment type="caution">
    <text evidence="9">The sequence shown here is derived from an EMBL/GenBank/DDBJ whole genome shotgun (WGS) entry which is preliminary data.</text>
</comment>
<keyword evidence="9" id="KW-0614">Plasmid</keyword>
<feature type="compositionally biased region" description="Gly residues" evidence="7">
    <location>
        <begin position="408"/>
        <end position="418"/>
    </location>
</feature>
<evidence type="ECO:0000256" key="2">
    <source>
        <dbReference type="ARBA" id="ARBA00010265"/>
    </source>
</evidence>
<keyword evidence="4 8" id="KW-1133">Transmembrane helix</keyword>
<dbReference type="EMBL" id="JWIT01000024">
    <property type="protein sequence ID" value="KJF70938.1"/>
    <property type="molecule type" value="Genomic_DNA"/>
</dbReference>
<feature type="compositionally biased region" description="Low complexity" evidence="7">
    <location>
        <begin position="395"/>
        <end position="407"/>
    </location>
</feature>
<sequence length="467" mass="50103">MVSNDLQDNERAGNDARGHSVPDREELIGARRQRQQGPARANKKLIMSVAMICGGVLVFAIGFGSTGLKKIFGQNEDAQRASQVDMEVGRDRNHEVKLDFIVPAKPAPEVKEVDPSAALNEKFKAMQAQIVEMGKNRPSGVSNSEVQQLLARYTQTMTEKMEAQSKALAEENARLRDETTRADALRRQLEEQSKLAETELKERRDLDKAQRESDAVIVDEGASAYAAIGHNGEMGPEGELNANQLFLKSAASSVVQTSVSTNLTDPSRTIVQGTIVSAVLETAIDTQLPGYLRAQVMEPVFSFDGSRILMPQGTILIGQFNNDVDIAQKRVLIAWNRAVTPDGKSVALGSTGTDRLGRSGTMGNVNNRYMTKFGAAAVISAITIAPSMIADSIGGKDSSSSGTTINIGGSGSSSGKGNGQALASSVGDSLGEQTSGVLEKYLNLPPVIRVPQGEEIRIFVNRDLVFR</sequence>
<evidence type="ECO:0000256" key="5">
    <source>
        <dbReference type="ARBA" id="ARBA00023136"/>
    </source>
</evidence>
<protein>
    <recommendedName>
        <fullName evidence="11">Conjugal transfer protein</fullName>
    </recommendedName>
</protein>
<keyword evidence="6" id="KW-0175">Coiled coil</keyword>
<feature type="coiled-coil region" evidence="6">
    <location>
        <begin position="158"/>
        <end position="206"/>
    </location>
</feature>
<dbReference type="CDD" id="cd16429">
    <property type="entry name" value="VirB10"/>
    <property type="match status" value="1"/>
</dbReference>
<dbReference type="InterPro" id="IPR042217">
    <property type="entry name" value="T4SS_VirB10/TrbI"/>
</dbReference>
<evidence type="ECO:0000256" key="6">
    <source>
        <dbReference type="SAM" id="Coils"/>
    </source>
</evidence>
<proteinExistence type="inferred from homology"/>
<feature type="compositionally biased region" description="Basic and acidic residues" evidence="7">
    <location>
        <begin position="8"/>
        <end position="29"/>
    </location>
</feature>
<keyword evidence="10" id="KW-1185">Reference proteome</keyword>
<feature type="region of interest" description="Disordered" evidence="7">
    <location>
        <begin position="395"/>
        <end position="428"/>
    </location>
</feature>